<comment type="similarity">
    <text evidence="2">Belongs to the histidine acid phosphatase family.</text>
</comment>
<organism evidence="4 5">
    <name type="scientific">Mesorhabditis belari</name>
    <dbReference type="NCBI Taxonomy" id="2138241"/>
    <lineage>
        <taxon>Eukaryota</taxon>
        <taxon>Metazoa</taxon>
        <taxon>Ecdysozoa</taxon>
        <taxon>Nematoda</taxon>
        <taxon>Chromadorea</taxon>
        <taxon>Rhabditida</taxon>
        <taxon>Rhabditina</taxon>
        <taxon>Rhabditomorpha</taxon>
        <taxon>Rhabditoidea</taxon>
        <taxon>Rhabditidae</taxon>
        <taxon>Mesorhabditinae</taxon>
        <taxon>Mesorhabditis</taxon>
    </lineage>
</organism>
<evidence type="ECO:0000313" key="5">
    <source>
        <dbReference type="WBParaSite" id="MBELARI_LOCUS107"/>
    </source>
</evidence>
<dbReference type="SUPFAM" id="SSF53254">
    <property type="entry name" value="Phosphoglycerate mutase-like"/>
    <property type="match status" value="1"/>
</dbReference>
<dbReference type="InterPro" id="IPR000560">
    <property type="entry name" value="His_Pase_clade-2"/>
</dbReference>
<evidence type="ECO:0000256" key="3">
    <source>
        <dbReference type="SAM" id="SignalP"/>
    </source>
</evidence>
<evidence type="ECO:0000313" key="4">
    <source>
        <dbReference type="Proteomes" id="UP000887575"/>
    </source>
</evidence>
<dbReference type="InterPro" id="IPR029033">
    <property type="entry name" value="His_PPase_superfam"/>
</dbReference>
<name>A0AAF3E9V2_9BILA</name>
<keyword evidence="4" id="KW-1185">Reference proteome</keyword>
<dbReference type="PANTHER" id="PTHR11567:SF171">
    <property type="entry name" value="ACID PHOSPHATASE FAMILY"/>
    <property type="match status" value="1"/>
</dbReference>
<dbReference type="Pfam" id="PF00328">
    <property type="entry name" value="His_Phos_2"/>
    <property type="match status" value="1"/>
</dbReference>
<dbReference type="CDD" id="cd07061">
    <property type="entry name" value="HP_HAP_like"/>
    <property type="match status" value="1"/>
</dbReference>
<dbReference type="Proteomes" id="UP000887575">
    <property type="component" value="Unassembled WGS sequence"/>
</dbReference>
<proteinExistence type="inferred from homology"/>
<dbReference type="AlphaFoldDB" id="A0AAF3E9V2"/>
<dbReference type="PROSITE" id="PS00616">
    <property type="entry name" value="HIS_ACID_PHOSPHAT_1"/>
    <property type="match status" value="1"/>
</dbReference>
<dbReference type="GO" id="GO:0003993">
    <property type="term" value="F:acid phosphatase activity"/>
    <property type="evidence" value="ECO:0007669"/>
    <property type="project" value="UniProtKB-EC"/>
</dbReference>
<feature type="chain" id="PRO_5042209035" evidence="3">
    <location>
        <begin position="17"/>
        <end position="364"/>
    </location>
</feature>
<reference evidence="5" key="1">
    <citation type="submission" date="2024-02" db="UniProtKB">
        <authorList>
            <consortium name="WormBaseParasite"/>
        </authorList>
    </citation>
    <scope>IDENTIFICATION</scope>
</reference>
<dbReference type="PANTHER" id="PTHR11567">
    <property type="entry name" value="ACID PHOSPHATASE-RELATED"/>
    <property type="match status" value="1"/>
</dbReference>
<feature type="signal peptide" evidence="3">
    <location>
        <begin position="1"/>
        <end position="16"/>
    </location>
</feature>
<comment type="catalytic activity">
    <reaction evidence="1">
        <text>a phosphate monoester + H2O = an alcohol + phosphate</text>
        <dbReference type="Rhea" id="RHEA:15017"/>
        <dbReference type="ChEBI" id="CHEBI:15377"/>
        <dbReference type="ChEBI" id="CHEBI:30879"/>
        <dbReference type="ChEBI" id="CHEBI:43474"/>
        <dbReference type="ChEBI" id="CHEBI:67140"/>
        <dbReference type="EC" id="3.1.3.2"/>
    </reaction>
</comment>
<dbReference type="InterPro" id="IPR033379">
    <property type="entry name" value="Acid_Pase_AS"/>
</dbReference>
<dbReference type="InterPro" id="IPR050645">
    <property type="entry name" value="Histidine_acid_phosphatase"/>
</dbReference>
<dbReference type="Gene3D" id="3.40.50.1240">
    <property type="entry name" value="Phosphoglycerate mutase-like"/>
    <property type="match status" value="1"/>
</dbReference>
<evidence type="ECO:0000256" key="1">
    <source>
        <dbReference type="ARBA" id="ARBA00000032"/>
    </source>
</evidence>
<keyword evidence="3" id="KW-0732">Signal</keyword>
<accession>A0AAF3E9V2</accession>
<evidence type="ECO:0000256" key="2">
    <source>
        <dbReference type="ARBA" id="ARBA00005375"/>
    </source>
</evidence>
<protein>
    <submittedName>
        <fullName evidence="5">Uncharacterized protein</fullName>
    </submittedName>
</protein>
<dbReference type="WBParaSite" id="MBELARI_LOCUS107">
    <property type="protein sequence ID" value="MBELARI_LOCUS107"/>
    <property type="gene ID" value="MBELARI_LOCUS107"/>
</dbReference>
<sequence length="364" mass="41879">MFWLLFLDFLTTRILAEPLPIEQLRYVAVLFRHGERGPLFDFSSNKARSHFKNKTGQLTEKGKQQATQFGEYLNKRYYDGKGKALITKIHSTNKSRCLESGELILKTIFPENSTILKPKIELFAQNDIDWVICIYEFEFKMIKMFYVLQLPVNECQKQVTALKKWCPGLKNASDYVKYDDLAAELLMCTREFKSSKFFTKSSDIVQIEALVAEVNAGLIAPTAETFEAEKIMQGMHELSEGYGAYVEDVVAKTSSGQLISILYNEVIAERNETLVHFVSTQDWIIASSMQILGVSDFLQHRNPPYLSSLTVEAWGKGERGKIKIFYQMLNATGTIQRVKELALDEFTRRFSYLKDFDVKEYCKE</sequence>